<dbReference type="Proteomes" id="UP000010093">
    <property type="component" value="Chromosome"/>
</dbReference>
<proteinExistence type="predicted"/>
<reference evidence="1 2" key="1">
    <citation type="journal article" date="2012" name="J. Bacteriol.">
        <title>Complete genome sequence of Riemerella anatipestifer reference strain.</title>
        <authorList>
            <person name="Wang X."/>
            <person name="Zhu D."/>
            <person name="Wang M."/>
            <person name="Cheng A."/>
            <person name="Jia R."/>
            <person name="Zhou Y."/>
            <person name="Chen Z."/>
            <person name="Luo Q."/>
            <person name="Liu F."/>
            <person name="Wang Y."/>
            <person name="Chen X.Y."/>
        </authorList>
    </citation>
    <scope>NUCLEOTIDE SEQUENCE [LARGE SCALE GENOMIC DNA]</scope>
    <source>
        <strain evidence="2">DSM 15868</strain>
    </source>
</reference>
<dbReference type="AlphaFoldDB" id="E4TAP1"/>
<dbReference type="GeneID" id="93718344"/>
<accession>E4TAP1</accession>
<dbReference type="HOGENOM" id="CLU_1254319_0_0_10"/>
<protein>
    <submittedName>
        <fullName evidence="1">Uncharacterized protein</fullName>
    </submittedName>
</protein>
<dbReference type="KEGG" id="rai:RA0C_1512"/>
<gene>
    <name evidence="1" type="ORF">RA0C_1512</name>
</gene>
<organism evidence="1 2">
    <name type="scientific">Riemerella anatipestifer (strain ATCC 11845 / DSM 15868 / JCM 9532 / NCTC 11014)</name>
    <dbReference type="NCBI Taxonomy" id="693978"/>
    <lineage>
        <taxon>Bacteria</taxon>
        <taxon>Pseudomonadati</taxon>
        <taxon>Bacteroidota</taxon>
        <taxon>Flavobacteriia</taxon>
        <taxon>Flavobacteriales</taxon>
        <taxon>Weeksellaceae</taxon>
        <taxon>Riemerella</taxon>
    </lineage>
</organism>
<name>E4TAP1_RIEAD</name>
<dbReference type="PATRIC" id="fig|693978.17.peg.1502"/>
<dbReference type="KEGG" id="ran:Riean_1243"/>
<dbReference type="RefSeq" id="WP_004916191.1">
    <property type="nucleotide sequence ID" value="NC_014738.1"/>
</dbReference>
<evidence type="ECO:0000313" key="1">
    <source>
        <dbReference type="EMBL" id="AFD56405.1"/>
    </source>
</evidence>
<evidence type="ECO:0000313" key="2">
    <source>
        <dbReference type="Proteomes" id="UP000010093"/>
    </source>
</evidence>
<sequence length="213" mass="24933">MQGISKFLFTTEYNKRDLKYLLNSLYLCYKKIISEVSIISHKENDIRDVFISDNYLESHKIREELGVKEFQFDKEISTLKGRADIRIFNMIEKLSGKEKPYYYIECKVLDSSKPSTADSNLYSKYINNGIKRYIDGVYPTHNEANGMLGFFIKPADITKQCEFFSDLKPHIFIEDFPQSYISEHKISDSKKIILYHLMLDFSSKINPSLKLKG</sequence>
<dbReference type="EMBL" id="CP003388">
    <property type="protein sequence ID" value="AFD56405.1"/>
    <property type="molecule type" value="Genomic_DNA"/>
</dbReference>